<accession>A0A0E9X5Z9</accession>
<sequence length="138" mass="16537">MLQLFFLVVMQFLKQQGLNHFFLHLFFCLIIAHMIVQPTFKLKLTCQKNTSVITGNKSEVRNKLQWNAVMQKMWNVVWSKGPAACSVYKHRDFLFPLSSTWWYSQKKKPLHKKQNVRNHYFKKIKIPLSITLSEYKCR</sequence>
<reference evidence="2" key="2">
    <citation type="journal article" date="2015" name="Fish Shellfish Immunol.">
        <title>Early steps in the European eel (Anguilla anguilla)-Vibrio vulnificus interaction in the gills: Role of the RtxA13 toxin.</title>
        <authorList>
            <person name="Callol A."/>
            <person name="Pajuelo D."/>
            <person name="Ebbesson L."/>
            <person name="Teles M."/>
            <person name="MacKenzie S."/>
            <person name="Amaro C."/>
        </authorList>
    </citation>
    <scope>NUCLEOTIDE SEQUENCE</scope>
</reference>
<dbReference type="EMBL" id="GBXM01011302">
    <property type="protein sequence ID" value="JAH97275.1"/>
    <property type="molecule type" value="Transcribed_RNA"/>
</dbReference>
<keyword evidence="1" id="KW-1133">Transmembrane helix</keyword>
<protein>
    <submittedName>
        <fullName evidence="2">Uncharacterized protein</fullName>
    </submittedName>
</protein>
<feature type="transmembrane region" description="Helical" evidence="1">
    <location>
        <begin position="21"/>
        <end position="40"/>
    </location>
</feature>
<organism evidence="2">
    <name type="scientific">Anguilla anguilla</name>
    <name type="common">European freshwater eel</name>
    <name type="synonym">Muraena anguilla</name>
    <dbReference type="NCBI Taxonomy" id="7936"/>
    <lineage>
        <taxon>Eukaryota</taxon>
        <taxon>Metazoa</taxon>
        <taxon>Chordata</taxon>
        <taxon>Craniata</taxon>
        <taxon>Vertebrata</taxon>
        <taxon>Euteleostomi</taxon>
        <taxon>Actinopterygii</taxon>
        <taxon>Neopterygii</taxon>
        <taxon>Teleostei</taxon>
        <taxon>Anguilliformes</taxon>
        <taxon>Anguillidae</taxon>
        <taxon>Anguilla</taxon>
    </lineage>
</organism>
<keyword evidence="1" id="KW-0812">Transmembrane</keyword>
<reference evidence="2" key="1">
    <citation type="submission" date="2014-11" db="EMBL/GenBank/DDBJ databases">
        <authorList>
            <person name="Amaro Gonzalez C."/>
        </authorList>
    </citation>
    <scope>NUCLEOTIDE SEQUENCE</scope>
</reference>
<proteinExistence type="predicted"/>
<name>A0A0E9X5Z9_ANGAN</name>
<evidence type="ECO:0000256" key="1">
    <source>
        <dbReference type="SAM" id="Phobius"/>
    </source>
</evidence>
<keyword evidence="1" id="KW-0472">Membrane</keyword>
<evidence type="ECO:0000313" key="2">
    <source>
        <dbReference type="EMBL" id="JAH97275.1"/>
    </source>
</evidence>
<dbReference type="AlphaFoldDB" id="A0A0E9X5Z9"/>